<dbReference type="PANTHER" id="PTHR36573:SF1">
    <property type="entry name" value="INTERMEMBRANE PHOSPHOLIPID TRANSPORT SYSTEM BINDING PROTEIN MLAC"/>
    <property type="match status" value="1"/>
</dbReference>
<feature type="signal peptide" evidence="1">
    <location>
        <begin position="1"/>
        <end position="25"/>
    </location>
</feature>
<comment type="caution">
    <text evidence="2">The sequence shown here is derived from an EMBL/GenBank/DDBJ whole genome shotgun (WGS) entry which is preliminary data.</text>
</comment>
<dbReference type="InterPro" id="IPR042245">
    <property type="entry name" value="Tgt2/MlaC_sf"/>
</dbReference>
<reference evidence="2 3" key="1">
    <citation type="journal article" date="2016" name="Nat. Commun.">
        <title>Thousands of microbial genomes shed light on interconnected biogeochemical processes in an aquifer system.</title>
        <authorList>
            <person name="Anantharaman K."/>
            <person name="Brown C.T."/>
            <person name="Hug L.A."/>
            <person name="Sharon I."/>
            <person name="Castelle C.J."/>
            <person name="Probst A.J."/>
            <person name="Thomas B.C."/>
            <person name="Singh A."/>
            <person name="Wilkins M.J."/>
            <person name="Karaoz U."/>
            <person name="Brodie E.L."/>
            <person name="Williams K.H."/>
            <person name="Hubbard S.S."/>
            <person name="Banfield J.F."/>
        </authorList>
    </citation>
    <scope>NUCLEOTIDE SEQUENCE [LARGE SCALE GENOMIC DNA]</scope>
</reference>
<dbReference type="Gene3D" id="3.10.450.710">
    <property type="entry name" value="Tgt2/MlaC"/>
    <property type="match status" value="1"/>
</dbReference>
<keyword evidence="1" id="KW-0732">Signal</keyword>
<dbReference type="AlphaFoldDB" id="A0A1G2L7Q9"/>
<organism evidence="2 3">
    <name type="scientific">Candidatus Sungbacteria bacterium RIFCSPLOWO2_01_FULL_47_10</name>
    <dbReference type="NCBI Taxonomy" id="1802276"/>
    <lineage>
        <taxon>Bacteria</taxon>
        <taxon>Candidatus Sungiibacteriota</taxon>
    </lineage>
</organism>
<dbReference type="InterPro" id="IPR008869">
    <property type="entry name" value="MlaC/ttg2D"/>
</dbReference>
<dbReference type="EMBL" id="MHQO01000005">
    <property type="protein sequence ID" value="OHA07676.1"/>
    <property type="molecule type" value="Genomic_DNA"/>
</dbReference>
<evidence type="ECO:0000313" key="2">
    <source>
        <dbReference type="EMBL" id="OHA07676.1"/>
    </source>
</evidence>
<proteinExistence type="predicted"/>
<name>A0A1G2L7Q9_9BACT</name>
<dbReference type="Pfam" id="PF05494">
    <property type="entry name" value="MlaC"/>
    <property type="match status" value="1"/>
</dbReference>
<evidence type="ECO:0000256" key="1">
    <source>
        <dbReference type="SAM" id="SignalP"/>
    </source>
</evidence>
<evidence type="ECO:0008006" key="4">
    <source>
        <dbReference type="Google" id="ProtNLM"/>
    </source>
</evidence>
<dbReference type="PANTHER" id="PTHR36573">
    <property type="entry name" value="INTERMEMBRANE PHOSPHOLIPID TRANSPORT SYSTEM BINDING PROTEIN MLAC"/>
    <property type="match status" value="1"/>
</dbReference>
<protein>
    <recommendedName>
        <fullName evidence="4">ABC transporter substrate-binding protein</fullName>
    </recommendedName>
</protein>
<gene>
    <name evidence="2" type="ORF">A2934_05875</name>
</gene>
<sequence length="204" mass="23627">MKRKILVIAAVAIFTVCVSVSRAMAVPQPTEEVRSMMNKVLRLLNDETMPDAIRQQKLKTAILYVIDRDEMSKRALGIHFASNKDRLNEFGPLFLELIEKAYFSRLNAMKGAVIDFTGEDVNEGYAIVHSRIFAQGKDELFVDYRMRLSEGRWRIYDIYISSPFNMSLVSSYRAQFNRLLSKMSFDEVLQRLREKINTKDGRLD</sequence>
<evidence type="ECO:0000313" key="3">
    <source>
        <dbReference type="Proteomes" id="UP000177982"/>
    </source>
</evidence>
<dbReference type="Proteomes" id="UP000177982">
    <property type="component" value="Unassembled WGS sequence"/>
</dbReference>
<feature type="chain" id="PRO_5009583510" description="ABC transporter substrate-binding protein" evidence="1">
    <location>
        <begin position="26"/>
        <end position="204"/>
    </location>
</feature>
<accession>A0A1G2L7Q9</accession>